<dbReference type="PANTHER" id="PTHR23354">
    <property type="entry name" value="NUCLEOLAR PROTEIN 7/ESTROGEN RECEPTOR COACTIVATOR-RELATED"/>
    <property type="match status" value="1"/>
</dbReference>
<dbReference type="AlphaFoldDB" id="A0A420IPX7"/>
<evidence type="ECO:0000256" key="6">
    <source>
        <dbReference type="SAM" id="MobiDB-lite"/>
    </source>
</evidence>
<dbReference type="SMART" id="SM00584">
    <property type="entry name" value="TLDc"/>
    <property type="match status" value="1"/>
</dbReference>
<comment type="function">
    <text evidence="1">May be involved in a process influencing telomere capping.</text>
</comment>
<gene>
    <name evidence="8" type="ORF">GcM1_226042</name>
</gene>
<feature type="region of interest" description="Disordered" evidence="6">
    <location>
        <begin position="140"/>
        <end position="166"/>
    </location>
</feature>
<keyword evidence="5" id="KW-0963">Cytoplasm</keyword>
<dbReference type="InterPro" id="IPR006571">
    <property type="entry name" value="TLDc_dom"/>
</dbReference>
<evidence type="ECO:0000313" key="9">
    <source>
        <dbReference type="Proteomes" id="UP000285326"/>
    </source>
</evidence>
<feature type="compositionally biased region" description="Basic and acidic residues" evidence="6">
    <location>
        <begin position="140"/>
        <end position="152"/>
    </location>
</feature>
<dbReference type="GO" id="GO:0005737">
    <property type="term" value="C:cytoplasm"/>
    <property type="evidence" value="ECO:0007669"/>
    <property type="project" value="UniProtKB-SubCell"/>
</dbReference>
<comment type="caution">
    <text evidence="8">The sequence shown here is derived from an EMBL/GenBank/DDBJ whole genome shotgun (WGS) entry which is preliminary data.</text>
</comment>
<sequence>MGLSQSKDFESHVSIEQLRHRLAAKFAKRCFTSNEISSFSEVFESLADEKDGRSFVSEMKIASFLKIPPMLGVAPVVFQMISYLGAFPFHHEVPSCVEFDQLIVAVVMMTERYQRLLTKDEHQRIQLIFRSLAIWDRKESQETIDDPEKRSMELQGKNAPPPVIPVTASTKHNVVSEEEKEKRGDNKLASDALELIGVFDAPQSSHIPISKTSIPTKNFKKFIMLLLLVAPLSSHESLSSYTENLNGDSLERLRKTADNIMASFVDSEESPGIKFHWLDTVISISLPYFFNGLIPLFEQFIFSFKNNVTKLNGFPSFPSKVPVLKTNQPLLPLTGEILDLHVLSQLSFFLPSSILFRRLLLLYSGNDAGFSMGSFETHVFNWQAPTILLISGNRIIENSTGGNERGFYETLPPKRFPDSDKATHLVFGVYLSQHWRHTHKTCFGDSDTLLFQLEPVHEVFHASHINTDYVGFSKKSQFYQGITVGCPQIKSNQTSGLTTRVILGDVSLLLDSSFEFGVFTHNYTSNGGAFHRSRTRRFDWEDRFEIESVEVWGCGDDKDAEQQKTRWQWEEREAEARRRINLGSGDIESDRALLEMAGLIDGNRSGGSMN</sequence>
<dbReference type="GO" id="GO:0006979">
    <property type="term" value="P:response to oxidative stress"/>
    <property type="evidence" value="ECO:0007669"/>
    <property type="project" value="TreeGrafter"/>
</dbReference>
<reference evidence="8 9" key="1">
    <citation type="journal article" date="2018" name="BMC Genomics">
        <title>Comparative genome analyses reveal sequence features reflecting distinct modes of host-adaptation between dicot and monocot powdery mildew.</title>
        <authorList>
            <person name="Wu Y."/>
            <person name="Ma X."/>
            <person name="Pan Z."/>
            <person name="Kale S.D."/>
            <person name="Song Y."/>
            <person name="King H."/>
            <person name="Zhang Q."/>
            <person name="Presley C."/>
            <person name="Deng X."/>
            <person name="Wei C.I."/>
            <person name="Xiao S."/>
        </authorList>
    </citation>
    <scope>NUCLEOTIDE SEQUENCE [LARGE SCALE GENOMIC DNA]</scope>
    <source>
        <strain evidence="8">UMSG1</strain>
    </source>
</reference>
<name>A0A420IPX7_9PEZI</name>
<organism evidence="8 9">
    <name type="scientific">Golovinomyces cichoracearum</name>
    <dbReference type="NCBI Taxonomy" id="62708"/>
    <lineage>
        <taxon>Eukaryota</taxon>
        <taxon>Fungi</taxon>
        <taxon>Dikarya</taxon>
        <taxon>Ascomycota</taxon>
        <taxon>Pezizomycotina</taxon>
        <taxon>Leotiomycetes</taxon>
        <taxon>Erysiphales</taxon>
        <taxon>Erysiphaceae</taxon>
        <taxon>Golovinomyces</taxon>
    </lineage>
</organism>
<protein>
    <recommendedName>
        <fullName evidence="4">Restriction of telomere capping protein 5</fullName>
    </recommendedName>
</protein>
<dbReference type="PROSITE" id="PS51886">
    <property type="entry name" value="TLDC"/>
    <property type="match status" value="1"/>
</dbReference>
<dbReference type="Pfam" id="PF07534">
    <property type="entry name" value="TLD"/>
    <property type="match status" value="1"/>
</dbReference>
<accession>A0A420IPX7</accession>
<comment type="similarity">
    <text evidence="3">Belongs to the RTC5 family.</text>
</comment>
<evidence type="ECO:0000256" key="3">
    <source>
        <dbReference type="ARBA" id="ARBA00006731"/>
    </source>
</evidence>
<evidence type="ECO:0000256" key="1">
    <source>
        <dbReference type="ARBA" id="ARBA00002738"/>
    </source>
</evidence>
<evidence type="ECO:0000256" key="5">
    <source>
        <dbReference type="ARBA" id="ARBA00022490"/>
    </source>
</evidence>
<feature type="domain" description="TLDc" evidence="7">
    <location>
        <begin position="336"/>
        <end position="555"/>
    </location>
</feature>
<dbReference type="EMBL" id="MCBS01022655">
    <property type="protein sequence ID" value="RKF76545.1"/>
    <property type="molecule type" value="Genomic_DNA"/>
</dbReference>
<evidence type="ECO:0000259" key="7">
    <source>
        <dbReference type="PROSITE" id="PS51886"/>
    </source>
</evidence>
<proteinExistence type="inferred from homology"/>
<evidence type="ECO:0000256" key="4">
    <source>
        <dbReference type="ARBA" id="ARBA00015163"/>
    </source>
</evidence>
<comment type="subcellular location">
    <subcellularLocation>
        <location evidence="2">Cytoplasm</location>
    </subcellularLocation>
</comment>
<dbReference type="GO" id="GO:0005634">
    <property type="term" value="C:nucleus"/>
    <property type="evidence" value="ECO:0007669"/>
    <property type="project" value="TreeGrafter"/>
</dbReference>
<evidence type="ECO:0000313" key="8">
    <source>
        <dbReference type="EMBL" id="RKF76545.1"/>
    </source>
</evidence>
<dbReference type="PANTHER" id="PTHR23354:SF130">
    <property type="entry name" value="RESTRICTION OF TELOMERE CAPPING PROTEIN 5"/>
    <property type="match status" value="1"/>
</dbReference>
<evidence type="ECO:0000256" key="2">
    <source>
        <dbReference type="ARBA" id="ARBA00004496"/>
    </source>
</evidence>
<dbReference type="Proteomes" id="UP000285326">
    <property type="component" value="Unassembled WGS sequence"/>
</dbReference>